<accession>A0A915BLR0</accession>
<evidence type="ECO:0000313" key="1">
    <source>
        <dbReference type="Proteomes" id="UP000887569"/>
    </source>
</evidence>
<keyword evidence="1" id="KW-1185">Reference proteome</keyword>
<organism evidence="1 2">
    <name type="scientific">Parascaris univalens</name>
    <name type="common">Nematode worm</name>
    <dbReference type="NCBI Taxonomy" id="6257"/>
    <lineage>
        <taxon>Eukaryota</taxon>
        <taxon>Metazoa</taxon>
        <taxon>Ecdysozoa</taxon>
        <taxon>Nematoda</taxon>
        <taxon>Chromadorea</taxon>
        <taxon>Rhabditida</taxon>
        <taxon>Spirurina</taxon>
        <taxon>Ascaridomorpha</taxon>
        <taxon>Ascaridoidea</taxon>
        <taxon>Ascarididae</taxon>
        <taxon>Parascaris</taxon>
    </lineage>
</organism>
<protein>
    <submittedName>
        <fullName evidence="2">Uncharacterized protein</fullName>
    </submittedName>
</protein>
<evidence type="ECO:0000313" key="2">
    <source>
        <dbReference type="WBParaSite" id="PgR045_g064_t01"/>
    </source>
</evidence>
<dbReference type="Proteomes" id="UP000887569">
    <property type="component" value="Unplaced"/>
</dbReference>
<sequence>MGGCRGLHERQLNCEILNWRLRSEGEMVGQLSQLQGSRFFGFRFKPKA</sequence>
<reference evidence="2" key="1">
    <citation type="submission" date="2022-11" db="UniProtKB">
        <authorList>
            <consortium name="WormBaseParasite"/>
        </authorList>
    </citation>
    <scope>IDENTIFICATION</scope>
</reference>
<dbReference type="WBParaSite" id="PgR045_g064_t01">
    <property type="protein sequence ID" value="PgR045_g064_t01"/>
    <property type="gene ID" value="PgR045_g064"/>
</dbReference>
<dbReference type="AlphaFoldDB" id="A0A915BLR0"/>
<proteinExistence type="predicted"/>
<name>A0A915BLR0_PARUN</name>